<gene>
    <name evidence="1" type="ORF">B4U80_04782</name>
</gene>
<proteinExistence type="predicted"/>
<name>A0A443RT90_9ACAR</name>
<dbReference type="Proteomes" id="UP000288716">
    <property type="component" value="Unassembled WGS sequence"/>
</dbReference>
<protein>
    <submittedName>
        <fullName evidence="1">Uncharacterized protein</fullName>
    </submittedName>
</protein>
<keyword evidence="2" id="KW-1185">Reference proteome</keyword>
<comment type="caution">
    <text evidence="1">The sequence shown here is derived from an EMBL/GenBank/DDBJ whole genome shotgun (WGS) entry which is preliminary data.</text>
</comment>
<organism evidence="1 2">
    <name type="scientific">Leptotrombidium deliense</name>
    <dbReference type="NCBI Taxonomy" id="299467"/>
    <lineage>
        <taxon>Eukaryota</taxon>
        <taxon>Metazoa</taxon>
        <taxon>Ecdysozoa</taxon>
        <taxon>Arthropoda</taxon>
        <taxon>Chelicerata</taxon>
        <taxon>Arachnida</taxon>
        <taxon>Acari</taxon>
        <taxon>Acariformes</taxon>
        <taxon>Trombidiformes</taxon>
        <taxon>Prostigmata</taxon>
        <taxon>Anystina</taxon>
        <taxon>Parasitengona</taxon>
        <taxon>Trombiculoidea</taxon>
        <taxon>Trombiculidae</taxon>
        <taxon>Leptotrombidium</taxon>
    </lineage>
</organism>
<reference evidence="1 2" key="1">
    <citation type="journal article" date="2018" name="Gigascience">
        <title>Genomes of trombidid mites reveal novel predicted allergens and laterally-transferred genes associated with secondary metabolism.</title>
        <authorList>
            <person name="Dong X."/>
            <person name="Chaisiri K."/>
            <person name="Xia D."/>
            <person name="Armstrong S.D."/>
            <person name="Fang Y."/>
            <person name="Donnelly M.J."/>
            <person name="Kadowaki T."/>
            <person name="McGarry J.W."/>
            <person name="Darby A.C."/>
            <person name="Makepeace B.L."/>
        </authorList>
    </citation>
    <scope>NUCLEOTIDE SEQUENCE [LARGE SCALE GENOMIC DNA]</scope>
    <source>
        <strain evidence="1">UoL-UT</strain>
    </source>
</reference>
<dbReference type="VEuPathDB" id="VectorBase:LDEU013602"/>
<sequence>MVPSFVLKRDTINKV</sequence>
<accession>A0A443RT90</accession>
<dbReference type="EMBL" id="NCKV01039719">
    <property type="protein sequence ID" value="RWS18438.1"/>
    <property type="molecule type" value="Genomic_DNA"/>
</dbReference>
<evidence type="ECO:0000313" key="2">
    <source>
        <dbReference type="Proteomes" id="UP000288716"/>
    </source>
</evidence>
<evidence type="ECO:0000313" key="1">
    <source>
        <dbReference type="EMBL" id="RWS18438.1"/>
    </source>
</evidence>